<evidence type="ECO:0000256" key="1">
    <source>
        <dbReference type="ARBA" id="ARBA00022741"/>
    </source>
</evidence>
<comment type="caution">
    <text evidence="4">The sequence shown here is derived from an EMBL/GenBank/DDBJ whole genome shotgun (WGS) entry which is preliminary data.</text>
</comment>
<dbReference type="InterPro" id="IPR027417">
    <property type="entry name" value="P-loop_NTPase"/>
</dbReference>
<keyword evidence="5" id="KW-1185">Reference proteome</keyword>
<feature type="domain" description="ABC transporter" evidence="3">
    <location>
        <begin position="6"/>
        <end position="246"/>
    </location>
</feature>
<dbReference type="InterPro" id="IPR003593">
    <property type="entry name" value="AAA+_ATPase"/>
</dbReference>
<reference evidence="4 5" key="1">
    <citation type="submission" date="2018-06" db="EMBL/GenBank/DDBJ databases">
        <title>Genomic Encyclopedia of Archaeal and Bacterial Type Strains, Phase II (KMG-II): from individual species to whole genera.</title>
        <authorList>
            <person name="Goeker M."/>
        </authorList>
    </citation>
    <scope>NUCLEOTIDE SEQUENCE [LARGE SCALE GENOMIC DNA]</scope>
    <source>
        <strain evidence="4 5">DSM 27372</strain>
    </source>
</reference>
<dbReference type="SMART" id="SM00382">
    <property type="entry name" value="AAA"/>
    <property type="match status" value="2"/>
</dbReference>
<dbReference type="GO" id="GO:0005524">
    <property type="term" value="F:ATP binding"/>
    <property type="evidence" value="ECO:0007669"/>
    <property type="project" value="UniProtKB-KW"/>
</dbReference>
<dbReference type="PANTHER" id="PTHR43158">
    <property type="entry name" value="SKFA PEPTIDE EXPORT ATP-BINDING PROTEIN SKFE"/>
    <property type="match status" value="1"/>
</dbReference>
<proteinExistence type="predicted"/>
<dbReference type="InterPro" id="IPR003439">
    <property type="entry name" value="ABC_transporter-like_ATP-bd"/>
</dbReference>
<evidence type="ECO:0000256" key="2">
    <source>
        <dbReference type="ARBA" id="ARBA00022840"/>
    </source>
</evidence>
<dbReference type="SUPFAM" id="SSF52540">
    <property type="entry name" value="P-loop containing nucleoside triphosphate hydrolases"/>
    <property type="match status" value="2"/>
</dbReference>
<evidence type="ECO:0000313" key="4">
    <source>
        <dbReference type="EMBL" id="PYF74153.1"/>
    </source>
</evidence>
<organism evidence="4 5">
    <name type="scientific">Pedobacter nutrimenti</name>
    <dbReference type="NCBI Taxonomy" id="1241337"/>
    <lineage>
        <taxon>Bacteria</taxon>
        <taxon>Pseudomonadati</taxon>
        <taxon>Bacteroidota</taxon>
        <taxon>Sphingobacteriia</taxon>
        <taxon>Sphingobacteriales</taxon>
        <taxon>Sphingobacteriaceae</taxon>
        <taxon>Pedobacter</taxon>
    </lineage>
</organism>
<sequence>MSQPVVHISKLNLKYHHTVVFQDLDWVIQPNQNWLLCGTSGSGKTSLAKAIAGLSNTDGTLDLHFDPASTRPALAYYVANWYQFKDLEGQSNFYYQQRYNSQAEQTVATVQAELESFGKAQGLQFIEALRIAEALAYTELLPSSMIELSSGEHKKLQLVKAVWLAPQLLILDQPYNGLDTLSRKRLNTLLEEISVKGTQLILISNDAELPAVIDRVAEIREGKIQEVTFEQRSRNEMAHSGKAVPSFLKTAPAGTAPEHIIKMIDVNIRYGEKQVLKDINWEVKPGEKWLLQGHNGSGKSTLLSLICGDHPQAYANNYYLFGNKRGSGESIWEIKQRIGLISPELHWYFDPTATVWQSIASGFYDSSGLFCDPGATKKAQTDQVLDYFGLQEYKNVLMTELPLGKQRLALLARTVIKNPQLLILDEPCQGLDQQQTQHFNQLVDELSSHGTTLIYVGHFESQLPACIEKRILLENGWVKSVETILESA</sequence>
<keyword evidence="2 4" id="KW-0067">ATP-binding</keyword>
<accession>A0A318UDJ6</accession>
<gene>
    <name evidence="4" type="ORF">B0O44_104324</name>
</gene>
<dbReference type="GO" id="GO:0016887">
    <property type="term" value="F:ATP hydrolysis activity"/>
    <property type="evidence" value="ECO:0007669"/>
    <property type="project" value="InterPro"/>
</dbReference>
<protein>
    <submittedName>
        <fullName evidence="4">Molybdate transport system ATP-binding protein</fullName>
    </submittedName>
</protein>
<dbReference type="PANTHER" id="PTHR43158:SF2">
    <property type="entry name" value="SKFA PEPTIDE EXPORT ATP-BINDING PROTEIN SKFE"/>
    <property type="match status" value="1"/>
</dbReference>
<dbReference type="AlphaFoldDB" id="A0A318UDJ6"/>
<dbReference type="PROSITE" id="PS50893">
    <property type="entry name" value="ABC_TRANSPORTER_2"/>
    <property type="match status" value="2"/>
</dbReference>
<keyword evidence="1" id="KW-0547">Nucleotide-binding</keyword>
<dbReference type="EMBL" id="QKLU01000004">
    <property type="protein sequence ID" value="PYF74153.1"/>
    <property type="molecule type" value="Genomic_DNA"/>
</dbReference>
<name>A0A318UDJ6_9SPHI</name>
<dbReference type="Gene3D" id="3.40.50.300">
    <property type="entry name" value="P-loop containing nucleotide triphosphate hydrolases"/>
    <property type="match status" value="2"/>
</dbReference>
<feature type="domain" description="ABC transporter" evidence="3">
    <location>
        <begin position="261"/>
        <end position="488"/>
    </location>
</feature>
<evidence type="ECO:0000259" key="3">
    <source>
        <dbReference type="PROSITE" id="PS50893"/>
    </source>
</evidence>
<evidence type="ECO:0000313" key="5">
    <source>
        <dbReference type="Proteomes" id="UP000248198"/>
    </source>
</evidence>
<dbReference type="Pfam" id="PF00005">
    <property type="entry name" value="ABC_tran"/>
    <property type="match status" value="2"/>
</dbReference>
<dbReference type="Proteomes" id="UP000248198">
    <property type="component" value="Unassembled WGS sequence"/>
</dbReference>
<dbReference type="RefSeq" id="WP_211321370.1">
    <property type="nucleotide sequence ID" value="NZ_QKLU01000004.1"/>
</dbReference>